<dbReference type="Proteomes" id="UP001055159">
    <property type="component" value="Chromosome"/>
</dbReference>
<evidence type="ECO:0000313" key="3">
    <source>
        <dbReference type="EMBL" id="ULP36170.1"/>
    </source>
</evidence>
<keyword evidence="1" id="KW-0812">Transmembrane</keyword>
<proteinExistence type="predicted"/>
<keyword evidence="1" id="KW-0472">Membrane</keyword>
<reference evidence="2" key="1">
    <citation type="submission" date="2020-07" db="EMBL/GenBank/DDBJ databases">
        <authorList>
            <person name="Pettersson B.M.F."/>
            <person name="Behra P.R.K."/>
            <person name="Ramesh M."/>
            <person name="Das S."/>
            <person name="Dasgupta S."/>
            <person name="Kirsebom L.A."/>
        </authorList>
    </citation>
    <scope>NUCLEOTIDE SEQUENCE</scope>
    <source>
        <strain evidence="2">DSM 45406</strain>
    </source>
</reference>
<evidence type="ECO:0000313" key="2">
    <source>
        <dbReference type="EMBL" id="MCV7069439.1"/>
    </source>
</evidence>
<name>A0A9X2Y9N1_9MYCO</name>
<evidence type="ECO:0000313" key="4">
    <source>
        <dbReference type="Proteomes" id="UP001055159"/>
    </source>
</evidence>
<feature type="transmembrane region" description="Helical" evidence="1">
    <location>
        <begin position="45"/>
        <end position="64"/>
    </location>
</feature>
<organism evidence="2 5">
    <name type="scientific">Mycolicibacterium rufum</name>
    <dbReference type="NCBI Taxonomy" id="318424"/>
    <lineage>
        <taxon>Bacteria</taxon>
        <taxon>Bacillati</taxon>
        <taxon>Actinomycetota</taxon>
        <taxon>Actinomycetes</taxon>
        <taxon>Mycobacteriales</taxon>
        <taxon>Mycobacteriaceae</taxon>
        <taxon>Mycolicibacterium</taxon>
    </lineage>
</organism>
<evidence type="ECO:0000313" key="5">
    <source>
        <dbReference type="Proteomes" id="UP001140272"/>
    </source>
</evidence>
<protein>
    <submittedName>
        <fullName evidence="2">Uncharacterized protein</fullName>
    </submittedName>
</protein>
<evidence type="ECO:0000256" key="1">
    <source>
        <dbReference type="SAM" id="Phobius"/>
    </source>
</evidence>
<gene>
    <name evidence="2" type="ORF">H7H73_01825</name>
    <name evidence="3" type="ORF">MJO55_23595</name>
</gene>
<keyword evidence="1" id="KW-1133">Transmembrane helix</keyword>
<feature type="transmembrane region" description="Helical" evidence="1">
    <location>
        <begin position="12"/>
        <end position="33"/>
    </location>
</feature>
<keyword evidence="4" id="KW-1185">Reference proteome</keyword>
<reference evidence="2" key="2">
    <citation type="journal article" date="2022" name="BMC Genomics">
        <title>Comparative genome analysis of mycobacteria focusing on tRNA and non-coding RNA.</title>
        <authorList>
            <person name="Behra P.R.K."/>
            <person name="Pettersson B.M.F."/>
            <person name="Ramesh M."/>
            <person name="Das S."/>
            <person name="Dasgupta S."/>
            <person name="Kirsebom L.A."/>
        </authorList>
    </citation>
    <scope>NUCLEOTIDE SEQUENCE</scope>
    <source>
        <strain evidence="2">DSM 45406</strain>
    </source>
</reference>
<reference evidence="3" key="3">
    <citation type="submission" date="2022-08" db="EMBL/GenBank/DDBJ databases">
        <title>Whole genome sequencing of non-tuberculosis mycobacteria type-strains.</title>
        <authorList>
            <person name="Igarashi Y."/>
            <person name="Osugi A."/>
            <person name="Mitarai S."/>
        </authorList>
    </citation>
    <scope>NUCLEOTIDE SEQUENCE</scope>
    <source>
        <strain evidence="3">JCM 16372</strain>
    </source>
</reference>
<dbReference type="Proteomes" id="UP001140272">
    <property type="component" value="Unassembled WGS sequence"/>
</dbReference>
<dbReference type="AlphaFoldDB" id="A0A9X2Y9N1"/>
<dbReference type="EMBL" id="CP092427">
    <property type="protein sequence ID" value="ULP36170.1"/>
    <property type="molecule type" value="Genomic_DNA"/>
</dbReference>
<dbReference type="EMBL" id="JACKRN010000051">
    <property type="protein sequence ID" value="MCV7069439.1"/>
    <property type="molecule type" value="Genomic_DNA"/>
</dbReference>
<accession>A0A9X2Y9N1</accession>
<dbReference type="RefSeq" id="WP_043412708.1">
    <property type="nucleotide sequence ID" value="NZ_CP092427.2"/>
</dbReference>
<sequence length="218" mass="24462">MRKYLAEHQRVINGLALLSGIAVLLITGLRFLPPAFPHADVIGDLFFNLAVGFLGAWLFNLLVIEIPRHRQRSEALKAIEYRFSSLASTATEIRTKLSAVLGEPVGDDQKLMLACLHYDDAKRPDLAPPDVMIREHYDRKSQEFAQIDALALMYFDIGLHVAAEKVLTSSFFKLARDREADWLDERHLATMATSLGTLAVECQELSEQLEAARISLRS</sequence>